<name>A0A8K0TL95_9PEZI</name>
<proteinExistence type="predicted"/>
<evidence type="ECO:0000313" key="2">
    <source>
        <dbReference type="EMBL" id="KAH7362286.1"/>
    </source>
</evidence>
<keyword evidence="3" id="KW-1185">Reference proteome</keyword>
<gene>
    <name evidence="2" type="ORF">B0T11DRAFT_318025</name>
</gene>
<accession>A0A8K0TL95</accession>
<evidence type="ECO:0000256" key="1">
    <source>
        <dbReference type="SAM" id="MobiDB-lite"/>
    </source>
</evidence>
<sequence>MRWALSSVMPAGTQGACSWHDDVDNLRSQQPRRCAGPAAFARAAAPGHLKPRYPGAAAPPSGPSRAAGREKHRDDGDRSAIISKKPAFINYTRIPAAPMDRAGSDNLNTRGSFAQVPSLHARYDTYDEGALSTCRPAQPAKGHRGIAMHAAVKHTGSRKTRDTMQQRQRKKDWESTEQSTVDDHKNRIRVHRRFRTPSLPTSPGRLAPDNCRLESRELLQAGKKGRLQIAVTPTGKHWHQRHERGGDLEAPGFHKVAPY</sequence>
<reference evidence="2" key="1">
    <citation type="journal article" date="2021" name="Nat. Commun.">
        <title>Genetic determinants of endophytism in the Arabidopsis root mycobiome.</title>
        <authorList>
            <person name="Mesny F."/>
            <person name="Miyauchi S."/>
            <person name="Thiergart T."/>
            <person name="Pickel B."/>
            <person name="Atanasova L."/>
            <person name="Karlsson M."/>
            <person name="Huettel B."/>
            <person name="Barry K.W."/>
            <person name="Haridas S."/>
            <person name="Chen C."/>
            <person name="Bauer D."/>
            <person name="Andreopoulos W."/>
            <person name="Pangilinan J."/>
            <person name="LaButti K."/>
            <person name="Riley R."/>
            <person name="Lipzen A."/>
            <person name="Clum A."/>
            <person name="Drula E."/>
            <person name="Henrissat B."/>
            <person name="Kohler A."/>
            <person name="Grigoriev I.V."/>
            <person name="Martin F.M."/>
            <person name="Hacquard S."/>
        </authorList>
    </citation>
    <scope>NUCLEOTIDE SEQUENCE</scope>
    <source>
        <strain evidence="2">MPI-CAGE-AT-0016</strain>
    </source>
</reference>
<feature type="compositionally biased region" description="Basic and acidic residues" evidence="1">
    <location>
        <begin position="67"/>
        <end position="78"/>
    </location>
</feature>
<dbReference type="Proteomes" id="UP000813385">
    <property type="component" value="Unassembled WGS sequence"/>
</dbReference>
<protein>
    <submittedName>
        <fullName evidence="2">Uncharacterized protein</fullName>
    </submittedName>
</protein>
<comment type="caution">
    <text evidence="2">The sequence shown here is derived from an EMBL/GenBank/DDBJ whole genome shotgun (WGS) entry which is preliminary data.</text>
</comment>
<feature type="region of interest" description="Disordered" evidence="1">
    <location>
        <begin position="152"/>
        <end position="183"/>
    </location>
</feature>
<feature type="region of interest" description="Disordered" evidence="1">
    <location>
        <begin position="45"/>
        <end position="82"/>
    </location>
</feature>
<organism evidence="2 3">
    <name type="scientific">Plectosphaerella cucumerina</name>
    <dbReference type="NCBI Taxonomy" id="40658"/>
    <lineage>
        <taxon>Eukaryota</taxon>
        <taxon>Fungi</taxon>
        <taxon>Dikarya</taxon>
        <taxon>Ascomycota</taxon>
        <taxon>Pezizomycotina</taxon>
        <taxon>Sordariomycetes</taxon>
        <taxon>Hypocreomycetidae</taxon>
        <taxon>Glomerellales</taxon>
        <taxon>Plectosphaerellaceae</taxon>
        <taxon>Plectosphaerella</taxon>
    </lineage>
</organism>
<dbReference type="EMBL" id="JAGPXD010000003">
    <property type="protein sequence ID" value="KAH7362286.1"/>
    <property type="molecule type" value="Genomic_DNA"/>
</dbReference>
<dbReference type="AlphaFoldDB" id="A0A8K0TL95"/>
<feature type="compositionally biased region" description="Low complexity" evidence="1">
    <location>
        <begin position="45"/>
        <end position="66"/>
    </location>
</feature>
<evidence type="ECO:0000313" key="3">
    <source>
        <dbReference type="Proteomes" id="UP000813385"/>
    </source>
</evidence>